<dbReference type="GO" id="GO:0045944">
    <property type="term" value="P:positive regulation of transcription by RNA polymerase II"/>
    <property type="evidence" value="ECO:0007669"/>
    <property type="project" value="UniProtKB-ARBA"/>
</dbReference>
<dbReference type="InterPro" id="IPR007219">
    <property type="entry name" value="XnlR_reg_dom"/>
</dbReference>
<dbReference type="SUPFAM" id="SSF57701">
    <property type="entry name" value="Zn2/Cys6 DNA-binding domain"/>
    <property type="match status" value="1"/>
</dbReference>
<keyword evidence="9" id="KW-1185">Reference proteome</keyword>
<dbReference type="GO" id="GO:0006351">
    <property type="term" value="P:DNA-templated transcription"/>
    <property type="evidence" value="ECO:0007669"/>
    <property type="project" value="InterPro"/>
</dbReference>
<dbReference type="PROSITE" id="PS50048">
    <property type="entry name" value="ZN2_CY6_FUNGAL_2"/>
    <property type="match status" value="1"/>
</dbReference>
<dbReference type="Pfam" id="PF04082">
    <property type="entry name" value="Fungal_trans"/>
    <property type="match status" value="1"/>
</dbReference>
<feature type="compositionally biased region" description="Polar residues" evidence="6">
    <location>
        <begin position="826"/>
        <end position="842"/>
    </location>
</feature>
<name>A0A1G4K917_9SACH</name>
<evidence type="ECO:0000256" key="1">
    <source>
        <dbReference type="ARBA" id="ARBA00004123"/>
    </source>
</evidence>
<feature type="domain" description="Zn(2)-C6 fungal-type" evidence="7">
    <location>
        <begin position="19"/>
        <end position="48"/>
    </location>
</feature>
<keyword evidence="5" id="KW-0539">Nucleus</keyword>
<dbReference type="GO" id="GO:0005634">
    <property type="term" value="C:nucleus"/>
    <property type="evidence" value="ECO:0007669"/>
    <property type="project" value="UniProtKB-SubCell"/>
</dbReference>
<evidence type="ECO:0000259" key="7">
    <source>
        <dbReference type="PROSITE" id="PS50048"/>
    </source>
</evidence>
<sequence length="905" mass="103347">MNKSANGGVKKKRTKVSRACDNCRRRKIKCTGAQPCLNCQTYKCTCTYGLQSPSSLSSGDSSSNLHKTTKVSPPTNSKLPEELGGFMSTVSPISSHSNPVASPHCDGSNGLYEDDSHILQQIGLLTDSIRCLKGARPSQSVAEAIQKIKSQIISIESNWKPCVRQAAIRDIQPTGASLETQLMINKYTQKLSLTKYSTIEPSSFLTKNSALNQHPAVDDIFGLYGPSLLLSLRGIGFLFKHFFDPGVKMAIEYKTTLFLMLRFFDACNYYLELEVKSWSAPIENHYRLSGQLFLSKEKAIHDMLKSIPQELIRKTRVEFPLFERPPSTHDNIKMFHWISRMMFISCRESNCNVSEPKDCSELVPEILEFLQTEEILSVLGFEYLNVTSYTPVGDLDYLQSLLFILKHQYWVGECRVFSQLLSMATGYAQNLGLHRWEYYVGIDEKLAERRRGLWWKCYFWDKFFSIQTGKHAIIPDCSISCLLPEVFRELGMFDSDEFMQKLVTLNRPLSASIANRMLFCSLSLALIVGDFFKTVLYHKKYTDFRHQAKPAFLKEKLMAELINDVELFVERFKIIKMHAQDIKTVTAERLDACDFSPQSAEDATQATRILMFLEYATSVCLGSVEHLFARFKGAEFPRDIQEPLNNYRIRIHTSWRSIIDTIGSQNIEIVWQILATGSVLYVTVLTDLFAQNSRDTRQDVLLVLRASRNLDCLSSLEEAMSKAVEMSRIVRQLTKHRTFFQLMVRISLQLFMRTSRMANAEFLQFLEREDKTLVSSAERVLGMTHNNFQTCFVTKEKSSYRLSVERSLEQEQALPPQSSVPPELNNDVTQPVTGSWPPQNITPKEDNQEFGQKVKESTFPMSPPINFNLGSLDDFLNYGGDDLYNKLWGDINIDVPDFLSQQEPR</sequence>
<dbReference type="AlphaFoldDB" id="A0A1G4K917"/>
<dbReference type="GO" id="GO:0003677">
    <property type="term" value="F:DNA binding"/>
    <property type="evidence" value="ECO:0007669"/>
    <property type="project" value="UniProtKB-KW"/>
</dbReference>
<gene>
    <name evidence="8" type="ORF">LANO_0F07316G</name>
</gene>
<dbReference type="OrthoDB" id="3364175at2759"/>
<dbReference type="SMART" id="SM00906">
    <property type="entry name" value="Fungal_trans"/>
    <property type="match status" value="1"/>
</dbReference>
<evidence type="ECO:0000256" key="5">
    <source>
        <dbReference type="ARBA" id="ARBA00023242"/>
    </source>
</evidence>
<dbReference type="PANTHER" id="PTHR46910:SF3">
    <property type="entry name" value="HALOTOLERANCE PROTEIN 9-RELATED"/>
    <property type="match status" value="1"/>
</dbReference>
<dbReference type="GO" id="GO:0008270">
    <property type="term" value="F:zinc ion binding"/>
    <property type="evidence" value="ECO:0007669"/>
    <property type="project" value="InterPro"/>
</dbReference>
<dbReference type="Proteomes" id="UP000189911">
    <property type="component" value="Chromosome F"/>
</dbReference>
<comment type="subcellular location">
    <subcellularLocation>
        <location evidence="1">Nucleus</location>
    </subcellularLocation>
</comment>
<evidence type="ECO:0000256" key="6">
    <source>
        <dbReference type="SAM" id="MobiDB-lite"/>
    </source>
</evidence>
<proteinExistence type="predicted"/>
<dbReference type="InterPro" id="IPR036864">
    <property type="entry name" value="Zn2-C6_fun-type_DNA-bd_sf"/>
</dbReference>
<reference evidence="9" key="1">
    <citation type="submission" date="2016-03" db="EMBL/GenBank/DDBJ databases">
        <authorList>
            <person name="Devillers Hugo."/>
        </authorList>
    </citation>
    <scope>NUCLEOTIDE SEQUENCE [LARGE SCALE GENOMIC DNA]</scope>
</reference>
<feature type="region of interest" description="Disordered" evidence="6">
    <location>
        <begin position="56"/>
        <end position="78"/>
    </location>
</feature>
<accession>A0A1G4K917</accession>
<dbReference type="CDD" id="cd12148">
    <property type="entry name" value="fungal_TF_MHR"/>
    <property type="match status" value="1"/>
</dbReference>
<keyword evidence="2" id="KW-0479">Metal-binding</keyword>
<dbReference type="InterPro" id="IPR001138">
    <property type="entry name" value="Zn2Cys6_DnaBD"/>
</dbReference>
<dbReference type="PANTHER" id="PTHR46910">
    <property type="entry name" value="TRANSCRIPTION FACTOR PDR1"/>
    <property type="match status" value="1"/>
</dbReference>
<keyword evidence="3" id="KW-0862">Zinc</keyword>
<dbReference type="Gene3D" id="4.10.240.10">
    <property type="entry name" value="Zn(2)-C6 fungal-type DNA-binding domain"/>
    <property type="match status" value="1"/>
</dbReference>
<feature type="region of interest" description="Disordered" evidence="6">
    <location>
        <begin position="804"/>
        <end position="851"/>
    </location>
</feature>
<dbReference type="InterPro" id="IPR050987">
    <property type="entry name" value="AtrR-like"/>
</dbReference>
<dbReference type="CDD" id="cd00067">
    <property type="entry name" value="GAL4"/>
    <property type="match status" value="1"/>
</dbReference>
<evidence type="ECO:0000256" key="3">
    <source>
        <dbReference type="ARBA" id="ARBA00022833"/>
    </source>
</evidence>
<evidence type="ECO:0000313" key="9">
    <source>
        <dbReference type="Proteomes" id="UP000189911"/>
    </source>
</evidence>
<keyword evidence="4" id="KW-0238">DNA-binding</keyword>
<organism evidence="8 9">
    <name type="scientific">Lachancea nothofagi CBS 11611</name>
    <dbReference type="NCBI Taxonomy" id="1266666"/>
    <lineage>
        <taxon>Eukaryota</taxon>
        <taxon>Fungi</taxon>
        <taxon>Dikarya</taxon>
        <taxon>Ascomycota</taxon>
        <taxon>Saccharomycotina</taxon>
        <taxon>Saccharomycetes</taxon>
        <taxon>Saccharomycetales</taxon>
        <taxon>Saccharomycetaceae</taxon>
        <taxon>Lachancea</taxon>
    </lineage>
</organism>
<dbReference type="GO" id="GO:0000981">
    <property type="term" value="F:DNA-binding transcription factor activity, RNA polymerase II-specific"/>
    <property type="evidence" value="ECO:0007669"/>
    <property type="project" value="InterPro"/>
</dbReference>
<dbReference type="PROSITE" id="PS00463">
    <property type="entry name" value="ZN2_CY6_FUNGAL_1"/>
    <property type="match status" value="1"/>
</dbReference>
<evidence type="ECO:0000313" key="8">
    <source>
        <dbReference type="EMBL" id="SCV00529.1"/>
    </source>
</evidence>
<evidence type="ECO:0000256" key="4">
    <source>
        <dbReference type="ARBA" id="ARBA00023125"/>
    </source>
</evidence>
<protein>
    <submittedName>
        <fullName evidence="8">LANO_0F07316g1_1</fullName>
    </submittedName>
</protein>
<evidence type="ECO:0000256" key="2">
    <source>
        <dbReference type="ARBA" id="ARBA00022723"/>
    </source>
</evidence>
<dbReference type="Pfam" id="PF00172">
    <property type="entry name" value="Zn_clus"/>
    <property type="match status" value="1"/>
</dbReference>
<dbReference type="SMART" id="SM00066">
    <property type="entry name" value="GAL4"/>
    <property type="match status" value="1"/>
</dbReference>
<dbReference type="EMBL" id="LT598452">
    <property type="protein sequence ID" value="SCV00529.1"/>
    <property type="molecule type" value="Genomic_DNA"/>
</dbReference>
<feature type="compositionally biased region" description="Polar residues" evidence="6">
    <location>
        <begin position="64"/>
        <end position="78"/>
    </location>
</feature>